<organism evidence="10 11">
    <name type="scientific">Methanosarcina vacuolata Z-761</name>
    <dbReference type="NCBI Taxonomy" id="1434123"/>
    <lineage>
        <taxon>Archaea</taxon>
        <taxon>Methanobacteriati</taxon>
        <taxon>Methanobacteriota</taxon>
        <taxon>Stenosarchaea group</taxon>
        <taxon>Methanomicrobia</taxon>
        <taxon>Methanosarcinales</taxon>
        <taxon>Methanosarcinaceae</taxon>
        <taxon>Methanosarcina</taxon>
    </lineage>
</organism>
<dbReference type="InterPro" id="IPR059000">
    <property type="entry name" value="ATPase_P-type_domA"/>
</dbReference>
<keyword evidence="4" id="KW-0067">ATP-binding</keyword>
<feature type="transmembrane region" description="Helical" evidence="8">
    <location>
        <begin position="756"/>
        <end position="777"/>
    </location>
</feature>
<evidence type="ECO:0000256" key="5">
    <source>
        <dbReference type="ARBA" id="ARBA00022967"/>
    </source>
</evidence>
<dbReference type="Gene3D" id="3.40.50.1000">
    <property type="entry name" value="HAD superfamily/HAD-like"/>
    <property type="match status" value="2"/>
</dbReference>
<dbReference type="Pfam" id="PF00122">
    <property type="entry name" value="E1-E2_ATPase"/>
    <property type="match status" value="1"/>
</dbReference>
<dbReference type="SFLD" id="SFLDG00002">
    <property type="entry name" value="C1.7:_P-type_atpase_like"/>
    <property type="match status" value="1"/>
</dbReference>
<feature type="domain" description="Cation-transporting P-type ATPase N-terminal" evidence="9">
    <location>
        <begin position="1"/>
        <end position="66"/>
    </location>
</feature>
<dbReference type="STRING" id="1434123.MSVAZ_1455"/>
<dbReference type="InterPro" id="IPR006068">
    <property type="entry name" value="ATPase_P-typ_cation-transptr_C"/>
</dbReference>
<dbReference type="AlphaFoldDB" id="A0A0E3Q523"/>
<dbReference type="SUPFAM" id="SSF81653">
    <property type="entry name" value="Calcium ATPase, transduction domain A"/>
    <property type="match status" value="1"/>
</dbReference>
<dbReference type="SUPFAM" id="SSF56784">
    <property type="entry name" value="HAD-like"/>
    <property type="match status" value="1"/>
</dbReference>
<keyword evidence="2 8" id="KW-0812">Transmembrane</keyword>
<feature type="transmembrane region" description="Helical" evidence="8">
    <location>
        <begin position="648"/>
        <end position="669"/>
    </location>
</feature>
<feature type="transmembrane region" description="Helical" evidence="8">
    <location>
        <begin position="824"/>
        <end position="841"/>
    </location>
</feature>
<dbReference type="GO" id="GO:0016887">
    <property type="term" value="F:ATP hydrolysis activity"/>
    <property type="evidence" value="ECO:0007669"/>
    <property type="project" value="InterPro"/>
</dbReference>
<evidence type="ECO:0000256" key="7">
    <source>
        <dbReference type="ARBA" id="ARBA00023136"/>
    </source>
</evidence>
<dbReference type="Pfam" id="PF00702">
    <property type="entry name" value="Hydrolase"/>
    <property type="match status" value="1"/>
</dbReference>
<dbReference type="Pfam" id="PF00690">
    <property type="entry name" value="Cation_ATPase_N"/>
    <property type="match status" value="1"/>
</dbReference>
<dbReference type="SFLD" id="SFLDF00027">
    <property type="entry name" value="p-type_atpase"/>
    <property type="match status" value="1"/>
</dbReference>
<dbReference type="PRINTS" id="PR00119">
    <property type="entry name" value="CATATPASE"/>
</dbReference>
<dbReference type="PRINTS" id="PR00120">
    <property type="entry name" value="HATPASE"/>
</dbReference>
<dbReference type="InterPro" id="IPR023214">
    <property type="entry name" value="HAD_sf"/>
</dbReference>
<evidence type="ECO:0000256" key="2">
    <source>
        <dbReference type="ARBA" id="ARBA00022692"/>
    </source>
</evidence>
<reference evidence="10 11" key="1">
    <citation type="submission" date="2014-07" db="EMBL/GenBank/DDBJ databases">
        <title>Methanogenic archaea and the global carbon cycle.</title>
        <authorList>
            <person name="Henriksen J.R."/>
            <person name="Luke J."/>
            <person name="Reinhart S."/>
            <person name="Benedict M.N."/>
            <person name="Youngblut N.D."/>
            <person name="Metcalf M.E."/>
            <person name="Whitaker R.J."/>
            <person name="Metcalf W.W."/>
        </authorList>
    </citation>
    <scope>NUCLEOTIDE SEQUENCE [LARGE SCALE GENOMIC DNA]</scope>
    <source>
        <strain evidence="10 11">Z-761</strain>
    </source>
</reference>
<dbReference type="PATRIC" id="fig|1434123.4.peg.1733"/>
<dbReference type="NCBIfam" id="TIGR01494">
    <property type="entry name" value="ATPase_P-type"/>
    <property type="match status" value="1"/>
</dbReference>
<feature type="transmembrane region" description="Helical" evidence="8">
    <location>
        <begin position="70"/>
        <end position="89"/>
    </location>
</feature>
<gene>
    <name evidence="10" type="ORF">MSVAZ_1455</name>
</gene>
<accession>A0A0E3Q523</accession>
<dbReference type="GO" id="GO:0005524">
    <property type="term" value="F:ATP binding"/>
    <property type="evidence" value="ECO:0007669"/>
    <property type="project" value="UniProtKB-KW"/>
</dbReference>
<proteinExistence type="predicted"/>
<evidence type="ECO:0000256" key="1">
    <source>
        <dbReference type="ARBA" id="ARBA00004141"/>
    </source>
</evidence>
<dbReference type="PROSITE" id="PS00154">
    <property type="entry name" value="ATPASE_E1_E2"/>
    <property type="match status" value="1"/>
</dbReference>
<evidence type="ECO:0000256" key="6">
    <source>
        <dbReference type="ARBA" id="ARBA00022989"/>
    </source>
</evidence>
<dbReference type="Gene3D" id="3.40.1110.10">
    <property type="entry name" value="Calcium-transporting ATPase, cytoplasmic domain N"/>
    <property type="match status" value="2"/>
</dbReference>
<keyword evidence="3" id="KW-0547">Nucleotide-binding</keyword>
<evidence type="ECO:0000313" key="11">
    <source>
        <dbReference type="Proteomes" id="UP000033096"/>
    </source>
</evidence>
<name>A0A0E3Q523_9EURY</name>
<dbReference type="RefSeq" id="WP_048119924.1">
    <property type="nucleotide sequence ID" value="NZ_CP009520.1"/>
</dbReference>
<sequence>METTFDPENITGLSDEEAAAILKNEGYNELPSQKKQSPFFIFLNVLKEPMLLLLLIAGTIYLFLGEVKDALILLVFVFVVVGITFNQEIKTERALEALKNLSSPRALVIRNGEQKRIPGREVVKGDIIILREGDRIPADGVVLSSTNLLVDESLLTGESLAVRKCEFAGLTHSLKPEQPGGDDLPFVYSGTLVIQGHGVSQVRETGIHTEMGKIGKALGTIAEEDSLLKKETAQIIKTFAVFGGILCAVVVVVYGLTRGDWLHGLLAGLSLSMALLPEEFSVVLLIFLSMGAWRLSKRNVLVRRMPAIETLGASTVLCVDKTGTLTLNRMILNSLFSKGEYCELEKNKCLFEKFHELLEFGYLASQRDPFDPLEKEIKRNTEKFLINTEHIHEEWKTVREYPLSKNLLALSNVWKSPGSGQYVIATKGAPEAIFDLCHLSESEKEELSAHVQEMANRGLRLLGVAKASFQDDSLPEKQHDFEFEFIGLLGFVDPVRPSVAQSIKECYKAGIRVIMITGDYPGTAQHIARQIGLENPDKYITGPELANMDQQELAEKIKVTNIFARVVPEQKLTIVNALKQNGEVVAMTGDGVNDAPALKSAHIGIAMGERGTDVARESASIVLLNDDFFSIVAAVRLGRRIFDNLKKAIGYIFSVHMPIAGLALFPILFNLPLVLLPAHIAFLELIIDPACSTVFEAEPEEKNIMNRSPRNLQERLFGRKNLVLSLVQGISMLAGVIAVFLYALYMGKGEVDARTLTFATLVIANLTLIVANLSWSQSLIKTLSSENKALRYVLAGALSGLLLVLYVPALRSMFRFSLLHGDDLLIVFVVGILSIVWLRLLKSQINNNI</sequence>
<dbReference type="Gene3D" id="2.70.150.10">
    <property type="entry name" value="Calcium-transporting ATPase, cytoplasmic transduction domain A"/>
    <property type="match status" value="1"/>
</dbReference>
<dbReference type="SUPFAM" id="SSF81660">
    <property type="entry name" value="Metal cation-transporting ATPase, ATP-binding domain N"/>
    <property type="match status" value="1"/>
</dbReference>
<dbReference type="GeneID" id="24809879"/>
<dbReference type="SFLD" id="SFLDS00003">
    <property type="entry name" value="Haloacid_Dehalogenase"/>
    <property type="match status" value="1"/>
</dbReference>
<dbReference type="InterPro" id="IPR008250">
    <property type="entry name" value="ATPase_P-typ_transduc_dom_A_sf"/>
</dbReference>
<evidence type="ECO:0000256" key="8">
    <source>
        <dbReference type="SAM" id="Phobius"/>
    </source>
</evidence>
<keyword evidence="11" id="KW-1185">Reference proteome</keyword>
<protein>
    <submittedName>
        <fullName evidence="10">Cation transport ATPase</fullName>
    </submittedName>
</protein>
<dbReference type="SMART" id="SM00831">
    <property type="entry name" value="Cation_ATPase_N"/>
    <property type="match status" value="1"/>
</dbReference>
<feature type="transmembrane region" description="Helical" evidence="8">
    <location>
        <begin position="39"/>
        <end position="64"/>
    </location>
</feature>
<feature type="transmembrane region" description="Helical" evidence="8">
    <location>
        <begin position="789"/>
        <end position="809"/>
    </location>
</feature>
<dbReference type="InterPro" id="IPR001757">
    <property type="entry name" value="P_typ_ATPase"/>
</dbReference>
<dbReference type="HOGENOM" id="CLU_002360_3_3_2"/>
<dbReference type="Proteomes" id="UP000033096">
    <property type="component" value="Chromosome"/>
</dbReference>
<dbReference type="InterPro" id="IPR044492">
    <property type="entry name" value="P_typ_ATPase_HD_dom"/>
</dbReference>
<keyword evidence="7 8" id="KW-0472">Membrane</keyword>
<dbReference type="InterPro" id="IPR018303">
    <property type="entry name" value="ATPase_P-typ_P_site"/>
</dbReference>
<evidence type="ECO:0000259" key="9">
    <source>
        <dbReference type="SMART" id="SM00831"/>
    </source>
</evidence>
<dbReference type="InterPro" id="IPR004014">
    <property type="entry name" value="ATPase_P-typ_cation-transptr_N"/>
</dbReference>
<keyword evidence="5" id="KW-1278">Translocase</keyword>
<dbReference type="InterPro" id="IPR023299">
    <property type="entry name" value="ATPase_P-typ_cyto_dom_N"/>
</dbReference>
<dbReference type="SUPFAM" id="SSF81665">
    <property type="entry name" value="Calcium ATPase, transmembrane domain M"/>
    <property type="match status" value="1"/>
</dbReference>
<dbReference type="KEGG" id="mvc:MSVAZ_1455"/>
<dbReference type="InterPro" id="IPR036412">
    <property type="entry name" value="HAD-like_sf"/>
</dbReference>
<feature type="transmembrane region" description="Helical" evidence="8">
    <location>
        <begin position="675"/>
        <end position="695"/>
    </location>
</feature>
<evidence type="ECO:0000313" key="10">
    <source>
        <dbReference type="EMBL" id="AKB43724.1"/>
    </source>
</evidence>
<dbReference type="EMBL" id="CP009520">
    <property type="protein sequence ID" value="AKB43724.1"/>
    <property type="molecule type" value="Genomic_DNA"/>
</dbReference>
<evidence type="ECO:0000256" key="4">
    <source>
        <dbReference type="ARBA" id="ARBA00022840"/>
    </source>
</evidence>
<evidence type="ECO:0000256" key="3">
    <source>
        <dbReference type="ARBA" id="ARBA00022741"/>
    </source>
</evidence>
<feature type="transmembrane region" description="Helical" evidence="8">
    <location>
        <begin position="235"/>
        <end position="256"/>
    </location>
</feature>
<dbReference type="InterPro" id="IPR023298">
    <property type="entry name" value="ATPase_P-typ_TM_dom_sf"/>
</dbReference>
<dbReference type="Gene3D" id="1.20.1110.10">
    <property type="entry name" value="Calcium-transporting ATPase, transmembrane domain"/>
    <property type="match status" value="2"/>
</dbReference>
<feature type="transmembrane region" description="Helical" evidence="8">
    <location>
        <begin position="276"/>
        <end position="295"/>
    </location>
</feature>
<dbReference type="GO" id="GO:0016020">
    <property type="term" value="C:membrane"/>
    <property type="evidence" value="ECO:0007669"/>
    <property type="project" value="UniProtKB-SubCell"/>
</dbReference>
<feature type="transmembrane region" description="Helical" evidence="8">
    <location>
        <begin position="722"/>
        <end position="744"/>
    </location>
</feature>
<dbReference type="PANTHER" id="PTHR42861">
    <property type="entry name" value="CALCIUM-TRANSPORTING ATPASE"/>
    <property type="match status" value="1"/>
</dbReference>
<comment type="subcellular location">
    <subcellularLocation>
        <location evidence="1">Membrane</location>
        <topology evidence="1">Multi-pass membrane protein</topology>
    </subcellularLocation>
</comment>
<dbReference type="Pfam" id="PF00689">
    <property type="entry name" value="Cation_ATPase_C"/>
    <property type="match status" value="1"/>
</dbReference>
<keyword evidence="6 8" id="KW-1133">Transmembrane helix</keyword>